<protein>
    <recommendedName>
        <fullName evidence="5">HNH nuclease domain-containing protein</fullName>
    </recommendedName>
</protein>
<evidence type="ECO:0000313" key="1">
    <source>
        <dbReference type="EMBL" id="AIW13690.1"/>
    </source>
</evidence>
<reference evidence="2 3" key="2">
    <citation type="journal article" date="2012" name="Int. J. Syst. Evol. Microbiol.">
        <title>Vibrio caribbeanicus sp. nov., isolated from the marine sponge Scleritoderma cyanea.</title>
        <authorList>
            <person name="Hoffmann M."/>
            <person name="Monday S.R."/>
            <person name="Allard M.W."/>
            <person name="Strain E.A."/>
            <person name="Whittaker P."/>
            <person name="Naum M."/>
            <person name="McCarthy P.J."/>
            <person name="Lopez J.V."/>
            <person name="Fischer M."/>
            <person name="Brown E.W."/>
        </authorList>
    </citation>
    <scope>NUCLEOTIDE SEQUENCE [LARGE SCALE GENOMIC DNA]</scope>
    <source>
        <strain evidence="2 3">ATCC 19109</strain>
    </source>
</reference>
<dbReference type="EMBL" id="AFWI01000162">
    <property type="protein sequence ID" value="EGU53342.1"/>
    <property type="molecule type" value="Genomic_DNA"/>
</dbReference>
<evidence type="ECO:0000313" key="2">
    <source>
        <dbReference type="EMBL" id="EGU53342.1"/>
    </source>
</evidence>
<dbReference type="eggNOG" id="COG1403">
    <property type="taxonomic scope" value="Bacteria"/>
</dbReference>
<dbReference type="Proteomes" id="UP000003836">
    <property type="component" value="Unassembled WGS sequence"/>
</dbReference>
<evidence type="ECO:0000313" key="3">
    <source>
        <dbReference type="Proteomes" id="UP000003836"/>
    </source>
</evidence>
<organism evidence="1 4">
    <name type="scientific">Vibrio tubiashii ATCC 19109</name>
    <dbReference type="NCBI Taxonomy" id="1051646"/>
    <lineage>
        <taxon>Bacteria</taxon>
        <taxon>Pseudomonadati</taxon>
        <taxon>Pseudomonadota</taxon>
        <taxon>Gammaproteobacteria</taxon>
        <taxon>Vibrionales</taxon>
        <taxon>Vibrionaceae</taxon>
        <taxon>Vibrio</taxon>
        <taxon>Vibrio oreintalis group</taxon>
    </lineage>
</organism>
<reference evidence="2" key="1">
    <citation type="submission" date="2011-08" db="EMBL/GenBank/DDBJ databases">
        <authorList>
            <person name="Hoffman M."/>
            <person name="Strain E.A."/>
            <person name="Brown E."/>
            <person name="Allard M.W."/>
        </authorList>
    </citation>
    <scope>NUCLEOTIDE SEQUENCE</scope>
    <source>
        <strain evidence="2">ATCC 19109</strain>
    </source>
</reference>
<sequence length="378" mass="43849">MLFPYQFLDHKMNTMQEYIQFILEDVWCIAIDGMDYEIDTLFAAKPDLRDMIKELDIHDVEVKGAKNFLGPLNSLFEKFKLLNGVQKQQFKDWFTLNNDIKRLCEDGDQCTPATYKTVKELYPDEQYPGLVSELEKFYKNIYSGDFLKLASVRDRIGLIADHNLKFTQLNDRDVCPFCGLSGILNQFTKPREAYDHYFPKGKYPFNSINFLNLVPACPHCNSSYKLVKDPNIEKPDTAKAKAKNPLRVPRKVFYPYANHTNLISLSLSIKTQDWKKLEATDVTLSMGPDSIQQELDTWDDLYGISERYKAECCSKNSGKAWLSEVFERSNKLKLSTKQYVENIELDTELDPFVDKRFLRRSFLIACNKAGLFDIQNSD</sequence>
<evidence type="ECO:0008006" key="5">
    <source>
        <dbReference type="Google" id="ProtNLM"/>
    </source>
</evidence>
<dbReference type="Proteomes" id="UP000030071">
    <property type="component" value="Chromosome 1"/>
</dbReference>
<reference evidence="1 4" key="3">
    <citation type="submission" date="2014-08" db="EMBL/GenBank/DDBJ databases">
        <title>First Complete Genome Sequence of the Shellfish Pathogen Vibrio tubiashii.</title>
        <authorList>
            <person name="Richards G.P."/>
            <person name="Needleman D.S."/>
            <person name="Watson M.A."/>
            <person name="Bono J.L."/>
        </authorList>
    </citation>
    <scope>NUCLEOTIDE SEQUENCE [LARGE SCALE GENOMIC DNA]</scope>
    <source>
        <strain evidence="1 4">ATCC 19109</strain>
    </source>
</reference>
<evidence type="ECO:0000313" key="4">
    <source>
        <dbReference type="Proteomes" id="UP000030071"/>
    </source>
</evidence>
<dbReference type="KEGG" id="vtu:IX91_05675"/>
<gene>
    <name evidence="1" type="ORF">IX91_05675</name>
    <name evidence="2" type="ORF">VITU9109_07749</name>
</gene>
<keyword evidence="3" id="KW-1185">Reference proteome</keyword>
<dbReference type="STRING" id="1051646.IX91_05675"/>
<dbReference type="HOGENOM" id="CLU_775801_0_0_6"/>
<dbReference type="Gene3D" id="1.10.30.50">
    <property type="match status" value="1"/>
</dbReference>
<dbReference type="PATRIC" id="fig|1051646.9.peg.1112"/>
<accession>F9T812</accession>
<dbReference type="EMBL" id="CP009354">
    <property type="protein sequence ID" value="AIW13690.1"/>
    <property type="molecule type" value="Genomic_DNA"/>
</dbReference>
<dbReference type="AlphaFoldDB" id="F9T812"/>
<proteinExistence type="predicted"/>
<name>F9T812_9VIBR</name>